<evidence type="ECO:0000259" key="1">
    <source>
        <dbReference type="Pfam" id="PF20803"/>
    </source>
</evidence>
<dbReference type="Gene3D" id="3.30.70.2650">
    <property type="match status" value="1"/>
</dbReference>
<dbReference type="Pfam" id="PF20803">
    <property type="entry name" value="PaaX_M"/>
    <property type="match status" value="1"/>
</dbReference>
<gene>
    <name evidence="2" type="ORF">COX26_01705</name>
</gene>
<evidence type="ECO:0000313" key="2">
    <source>
        <dbReference type="EMBL" id="PIP29870.1"/>
    </source>
</evidence>
<reference evidence="2 3" key="1">
    <citation type="submission" date="2017-09" db="EMBL/GenBank/DDBJ databases">
        <title>Depth-based differentiation of microbial function through sediment-hosted aquifers and enrichment of novel symbionts in the deep terrestrial subsurface.</title>
        <authorList>
            <person name="Probst A.J."/>
            <person name="Ladd B."/>
            <person name="Jarett J.K."/>
            <person name="Geller-Mcgrath D.E."/>
            <person name="Sieber C.M."/>
            <person name="Emerson J.B."/>
            <person name="Anantharaman K."/>
            <person name="Thomas B.C."/>
            <person name="Malmstrom R."/>
            <person name="Stieglmeier M."/>
            <person name="Klingl A."/>
            <person name="Woyke T."/>
            <person name="Ryan C.M."/>
            <person name="Banfield J.F."/>
        </authorList>
    </citation>
    <scope>NUCLEOTIDE SEQUENCE [LARGE SCALE GENOMIC DNA]</scope>
    <source>
        <strain evidence="2">CG23_combo_of_CG06-09_8_20_14_all_54_14</strain>
    </source>
</reference>
<proteinExistence type="predicted"/>
<dbReference type="AlphaFoldDB" id="A0A2G9ZB83"/>
<name>A0A2G9ZB83_9BACT</name>
<evidence type="ECO:0000313" key="3">
    <source>
        <dbReference type="Proteomes" id="UP000228812"/>
    </source>
</evidence>
<dbReference type="InterPro" id="IPR048846">
    <property type="entry name" value="PaaX-like_central"/>
</dbReference>
<protein>
    <recommendedName>
        <fullName evidence="1">Transcriptional repressor PaaX-like central Cas2-like domain-containing protein</fullName>
    </recommendedName>
</protein>
<sequence>MSLADDIITVLLDYHGGYRLIRRQLMGIHEDRGLTARYRDASIHVTLSRLKRMGFVKNDNGIWTATKKGLEKLALRLPARTKRKIKEPAKEKTLIIAFDIPERLRRKREWLRRELLNLGFIKLQQSVWLGPAPLPKDFIEALETLELLPYIKFFKAREDEIV</sequence>
<dbReference type="Proteomes" id="UP000228812">
    <property type="component" value="Unassembled WGS sequence"/>
</dbReference>
<organism evidence="2 3">
    <name type="scientific">Candidatus Jorgensenbacteria bacterium CG23_combo_of_CG06-09_8_20_14_all_54_14</name>
    <dbReference type="NCBI Taxonomy" id="1974595"/>
    <lineage>
        <taxon>Bacteria</taxon>
        <taxon>Candidatus Joergenseniibacteriota</taxon>
    </lineage>
</organism>
<comment type="caution">
    <text evidence="2">The sequence shown here is derived from an EMBL/GenBank/DDBJ whole genome shotgun (WGS) entry which is preliminary data.</text>
</comment>
<dbReference type="EMBL" id="PCRZ01000030">
    <property type="protein sequence ID" value="PIP29870.1"/>
    <property type="molecule type" value="Genomic_DNA"/>
</dbReference>
<accession>A0A2G9ZB83</accession>
<feature type="domain" description="Transcriptional repressor PaaX-like central Cas2-like" evidence="1">
    <location>
        <begin position="94"/>
        <end position="159"/>
    </location>
</feature>